<keyword evidence="9" id="KW-1185">Reference proteome</keyword>
<evidence type="ECO:0000256" key="5">
    <source>
        <dbReference type="ARBA" id="ARBA00023136"/>
    </source>
</evidence>
<dbReference type="OMA" id="ANDTEMQ"/>
<dbReference type="SUPFAM" id="SSF81338">
    <property type="entry name" value="Aquaporin-like"/>
    <property type="match status" value="1"/>
</dbReference>
<dbReference type="PANTHER" id="PTHR19139:SF199">
    <property type="entry name" value="MIP17260P"/>
    <property type="match status" value="1"/>
</dbReference>
<dbReference type="Gene3D" id="1.20.1080.10">
    <property type="entry name" value="Glycerol uptake facilitator protein"/>
    <property type="match status" value="1"/>
</dbReference>
<evidence type="ECO:0000256" key="7">
    <source>
        <dbReference type="SAM" id="Phobius"/>
    </source>
</evidence>
<feature type="transmembrane region" description="Helical" evidence="7">
    <location>
        <begin position="33"/>
        <end position="53"/>
    </location>
</feature>
<comment type="caution">
    <text evidence="8">The sequence shown here is derived from an EMBL/GenBank/DDBJ whole genome shotgun (WGS) entry which is preliminary data.</text>
</comment>
<evidence type="ECO:0000256" key="4">
    <source>
        <dbReference type="ARBA" id="ARBA00022989"/>
    </source>
</evidence>
<evidence type="ECO:0000256" key="6">
    <source>
        <dbReference type="RuleBase" id="RU000477"/>
    </source>
</evidence>
<reference evidence="8 9" key="1">
    <citation type="journal article" date="2016" name="Genome Biol. Evol.">
        <title>Gene Family Evolution Reflects Adaptation to Soil Environmental Stressors in the Genome of the Collembolan Orchesella cincta.</title>
        <authorList>
            <person name="Faddeeva-Vakhrusheva A."/>
            <person name="Derks M.F."/>
            <person name="Anvar S.Y."/>
            <person name="Agamennone V."/>
            <person name="Suring W."/>
            <person name="Smit S."/>
            <person name="van Straalen N.M."/>
            <person name="Roelofs D."/>
        </authorList>
    </citation>
    <scope>NUCLEOTIDE SEQUENCE [LARGE SCALE GENOMIC DNA]</scope>
    <source>
        <tissue evidence="8">Mixed pool</tissue>
    </source>
</reference>
<dbReference type="PANTHER" id="PTHR19139">
    <property type="entry name" value="AQUAPORIN TRANSPORTER"/>
    <property type="match status" value="1"/>
</dbReference>
<dbReference type="InterPro" id="IPR023271">
    <property type="entry name" value="Aquaporin-like"/>
</dbReference>
<dbReference type="STRING" id="48709.A0A1D2M477"/>
<keyword evidence="4 7" id="KW-1133">Transmembrane helix</keyword>
<dbReference type="GO" id="GO:0015267">
    <property type="term" value="F:channel activity"/>
    <property type="evidence" value="ECO:0007669"/>
    <property type="project" value="InterPro"/>
</dbReference>
<evidence type="ECO:0000313" key="8">
    <source>
        <dbReference type="EMBL" id="ODM87785.1"/>
    </source>
</evidence>
<dbReference type="InterPro" id="IPR000425">
    <property type="entry name" value="MIP"/>
</dbReference>
<comment type="similarity">
    <text evidence="2 6">Belongs to the MIP/aquaporin (TC 1.A.8) family.</text>
</comment>
<dbReference type="GO" id="GO:0005886">
    <property type="term" value="C:plasma membrane"/>
    <property type="evidence" value="ECO:0007669"/>
    <property type="project" value="TreeGrafter"/>
</dbReference>
<evidence type="ECO:0000313" key="9">
    <source>
        <dbReference type="Proteomes" id="UP000094527"/>
    </source>
</evidence>
<comment type="subcellular location">
    <subcellularLocation>
        <location evidence="1">Membrane</location>
        <topology evidence="1">Multi-pass membrane protein</topology>
    </subcellularLocation>
</comment>
<dbReference type="Pfam" id="PF00230">
    <property type="entry name" value="MIP"/>
    <property type="match status" value="1"/>
</dbReference>
<dbReference type="AlphaFoldDB" id="A0A1D2M477"/>
<sequence>MFGPSGASLLSAFYFHLRQLELGVNKLASVLNPLQGCLIEAISTFLLVFVIFASTDGGRKDLKGSAALAIGLCVPAVALFAGPLTGCSLNPARTLAPSIAAGHFENHWVYWIGPLLGGVVAGLLYHHVFRVKNQRIVAREPDVEFCDK</sequence>
<keyword evidence="5 7" id="KW-0472">Membrane</keyword>
<accession>A0A1D2M477</accession>
<gene>
    <name evidence="8" type="ORF">Ocin01_18897</name>
</gene>
<evidence type="ECO:0000256" key="3">
    <source>
        <dbReference type="ARBA" id="ARBA00022692"/>
    </source>
</evidence>
<evidence type="ECO:0000256" key="1">
    <source>
        <dbReference type="ARBA" id="ARBA00004141"/>
    </source>
</evidence>
<feature type="transmembrane region" description="Helical" evidence="7">
    <location>
        <begin position="65"/>
        <end position="84"/>
    </location>
</feature>
<keyword evidence="3 6" id="KW-0812">Transmembrane</keyword>
<feature type="transmembrane region" description="Helical" evidence="7">
    <location>
        <begin position="108"/>
        <end position="129"/>
    </location>
</feature>
<dbReference type="EMBL" id="LJIJ01004691">
    <property type="protein sequence ID" value="ODM87785.1"/>
    <property type="molecule type" value="Genomic_DNA"/>
</dbReference>
<organism evidence="8 9">
    <name type="scientific">Orchesella cincta</name>
    <name type="common">Springtail</name>
    <name type="synonym">Podura cincta</name>
    <dbReference type="NCBI Taxonomy" id="48709"/>
    <lineage>
        <taxon>Eukaryota</taxon>
        <taxon>Metazoa</taxon>
        <taxon>Ecdysozoa</taxon>
        <taxon>Arthropoda</taxon>
        <taxon>Hexapoda</taxon>
        <taxon>Collembola</taxon>
        <taxon>Entomobryomorpha</taxon>
        <taxon>Entomobryoidea</taxon>
        <taxon>Orchesellidae</taxon>
        <taxon>Orchesellinae</taxon>
        <taxon>Orchesella</taxon>
    </lineage>
</organism>
<keyword evidence="6" id="KW-0813">Transport</keyword>
<proteinExistence type="inferred from homology"/>
<dbReference type="OrthoDB" id="3222at2759"/>
<dbReference type="Proteomes" id="UP000094527">
    <property type="component" value="Unassembled WGS sequence"/>
</dbReference>
<evidence type="ECO:0000256" key="2">
    <source>
        <dbReference type="ARBA" id="ARBA00006175"/>
    </source>
</evidence>
<protein>
    <submittedName>
        <fullName evidence="8">Aquaporin</fullName>
    </submittedName>
</protein>
<dbReference type="PRINTS" id="PR00783">
    <property type="entry name" value="MINTRINSICP"/>
</dbReference>
<name>A0A1D2M477_ORCCI</name>
<dbReference type="InterPro" id="IPR034294">
    <property type="entry name" value="Aquaporin_transptr"/>
</dbReference>